<dbReference type="GO" id="GO:0006596">
    <property type="term" value="P:polyamine biosynthetic process"/>
    <property type="evidence" value="ECO:0007669"/>
    <property type="project" value="UniProtKB-KW"/>
</dbReference>
<sequence length="1042" mass="115913">MISPSRRLITVALFLFFSGFCSLAYQVVWLREFRLVFGGSTLAASAVLAVFMGALGAGSWFLGRKADQTKTPGRFYARLEFLIGLSVLMSPVLLGLGQKLYYMTGGLQSLGTWALVLQMLISIWVMGLPCFLMGGTLPAAIRLVQTDEDEVRQSSAALYGLNIAGAVCGAYVTNFYLLEAWGNTQALLLAAGVNLLLGGVAYWLVALGEGKRKQATAGEEKGSGAETRNAWGLYSLAGLSGFLFFVFEILWFRSSIPLLGGSVYNFGLILVVVLLGMSLGGVVYSQMLNYVRPSYGLLALVSVCFALAMALPYIWGDGFARFCNVLQNGYMGYPFGDRLWVWFVIAGLLVFPASMVAGIQFPLILSLVGRGRQGVGRQLGNVYAFNTAGAVLGSILGGFVLVPGLGISVSWFWAVILALAVALLVVLGSYRMREWKTASLAAVLAGMTVLGLIQGSGLSVYWLQNPIGFGRSAIHPNESLVEIEHEKREMKRDTIYQFDGREMSGSLAVGMDMALLSNGKSDGTALGDAGTQIMLPMLGALLHPGEPKQACVIGVGTGTSVGWLAEVESIESVDVFELEPHLLECARYYASVNHDMVNHPKVNVVIGDARESLMTSKGKRYDLIASEPSNPQRVGVANLYTQDYYRSVSDKLQDDGLFMQWLQAYEIEVESVELILVTLRSVFPHVCAYQTLGGDVVVVCSKQKRKWSLTKMRQKFAQYPFKLGVDYAWGVRSIEGVLAHAIAGSKYVDELASRNDAINTDDQNLLEFRVARTGGSSVLEHPIHEILNEAMKRGMVLDDYDGQLNEERYAYAMATVAMTMERNTGIWKGVDWFDSETAIERHQLLKQLGNRLKQDQGYSFDPVNSVEEIIWARTLVQAKHERSLEYCERFKESMPLDYHALRLVYFWGTSNTSAEDREIKALINSLNHHIWCLRGHVELCLKQLIQRLENPEQMKGQEQALLEKMEKPFNTYLAETYRMRLRWTLAKRLEAEDLLPVILDYEPHFPFSDEAMLRKRVEVYRELNHENLPAAERDLELYKLWQ</sequence>
<dbReference type="Proteomes" id="UP000557872">
    <property type="component" value="Unassembled WGS sequence"/>
</dbReference>
<feature type="transmembrane region" description="Helical" evidence="2">
    <location>
        <begin position="339"/>
        <end position="368"/>
    </location>
</feature>
<evidence type="ECO:0000313" key="3">
    <source>
        <dbReference type="EMBL" id="NWK57272.1"/>
    </source>
</evidence>
<dbReference type="PANTHER" id="PTHR43317">
    <property type="entry name" value="THERMOSPERMINE SYNTHASE ACAULIS5"/>
    <property type="match status" value="1"/>
</dbReference>
<keyword evidence="4" id="KW-1185">Reference proteome</keyword>
<protein>
    <submittedName>
        <fullName evidence="3">Spermidine synthase</fullName>
    </submittedName>
</protein>
<reference evidence="3 4" key="1">
    <citation type="submission" date="2020-07" db="EMBL/GenBank/DDBJ databases">
        <title>Roseicoccus Jingziensis gen. nov., sp. nov., isolated from coastal seawater.</title>
        <authorList>
            <person name="Feng X."/>
        </authorList>
    </citation>
    <scope>NUCLEOTIDE SEQUENCE [LARGE SCALE GENOMIC DNA]</scope>
    <source>
        <strain evidence="3 4">N1E253</strain>
    </source>
</reference>
<feature type="transmembrane region" description="Helical" evidence="2">
    <location>
        <begin position="156"/>
        <end position="178"/>
    </location>
</feature>
<feature type="transmembrane region" description="Helical" evidence="2">
    <location>
        <begin position="40"/>
        <end position="63"/>
    </location>
</feature>
<feature type="transmembrane region" description="Helical" evidence="2">
    <location>
        <begin position="411"/>
        <end position="430"/>
    </location>
</feature>
<organism evidence="3 4">
    <name type="scientific">Oceaniferula marina</name>
    <dbReference type="NCBI Taxonomy" id="2748318"/>
    <lineage>
        <taxon>Bacteria</taxon>
        <taxon>Pseudomonadati</taxon>
        <taxon>Verrucomicrobiota</taxon>
        <taxon>Verrucomicrobiia</taxon>
        <taxon>Verrucomicrobiales</taxon>
        <taxon>Verrucomicrobiaceae</taxon>
        <taxon>Oceaniferula</taxon>
    </lineage>
</organism>
<keyword evidence="2" id="KW-1133">Transmembrane helix</keyword>
<evidence type="ECO:0000256" key="2">
    <source>
        <dbReference type="SAM" id="Phobius"/>
    </source>
</evidence>
<gene>
    <name evidence="3" type="ORF">HW115_16740</name>
</gene>
<dbReference type="InterPro" id="IPR029063">
    <property type="entry name" value="SAM-dependent_MTases_sf"/>
</dbReference>
<dbReference type="Gene3D" id="3.40.50.150">
    <property type="entry name" value="Vaccinia Virus protein VP39"/>
    <property type="match status" value="1"/>
</dbReference>
<evidence type="ECO:0000256" key="1">
    <source>
        <dbReference type="ARBA" id="ARBA00023115"/>
    </source>
</evidence>
<feature type="transmembrane region" description="Helical" evidence="2">
    <location>
        <begin position="296"/>
        <end position="315"/>
    </location>
</feature>
<dbReference type="RefSeq" id="WP_178934107.1">
    <property type="nucleotide sequence ID" value="NZ_JACBAZ010000009.1"/>
</dbReference>
<proteinExistence type="predicted"/>
<dbReference type="SUPFAM" id="SSF103473">
    <property type="entry name" value="MFS general substrate transporter"/>
    <property type="match status" value="1"/>
</dbReference>
<feature type="transmembrane region" description="Helical" evidence="2">
    <location>
        <begin position="231"/>
        <end position="252"/>
    </location>
</feature>
<dbReference type="SUPFAM" id="SSF53335">
    <property type="entry name" value="S-adenosyl-L-methionine-dependent methyltransferases"/>
    <property type="match status" value="1"/>
</dbReference>
<dbReference type="AlphaFoldDB" id="A0A851GJS9"/>
<feature type="transmembrane region" description="Helical" evidence="2">
    <location>
        <begin position="75"/>
        <end position="96"/>
    </location>
</feature>
<dbReference type="InterPro" id="IPR036259">
    <property type="entry name" value="MFS_trans_sf"/>
</dbReference>
<feature type="transmembrane region" description="Helical" evidence="2">
    <location>
        <begin position="264"/>
        <end position="284"/>
    </location>
</feature>
<name>A0A851GJS9_9BACT</name>
<dbReference type="PANTHER" id="PTHR43317:SF1">
    <property type="entry name" value="THERMOSPERMINE SYNTHASE ACAULIS5"/>
    <property type="match status" value="1"/>
</dbReference>
<feature type="transmembrane region" description="Helical" evidence="2">
    <location>
        <begin position="184"/>
        <end position="205"/>
    </location>
</feature>
<dbReference type="EMBL" id="JACBAZ010000009">
    <property type="protein sequence ID" value="NWK57272.1"/>
    <property type="molecule type" value="Genomic_DNA"/>
</dbReference>
<feature type="transmembrane region" description="Helical" evidence="2">
    <location>
        <begin position="116"/>
        <end position="144"/>
    </location>
</feature>
<keyword evidence="2" id="KW-0472">Membrane</keyword>
<keyword evidence="1" id="KW-0620">Polyamine biosynthesis</keyword>
<evidence type="ECO:0000313" key="4">
    <source>
        <dbReference type="Proteomes" id="UP000557872"/>
    </source>
</evidence>
<accession>A0A851GJS9</accession>
<feature type="transmembrane region" description="Helical" evidence="2">
    <location>
        <begin position="380"/>
        <end position="405"/>
    </location>
</feature>
<dbReference type="NCBIfam" id="NF037959">
    <property type="entry name" value="MFS_SpdSyn"/>
    <property type="match status" value="1"/>
</dbReference>
<keyword evidence="2" id="KW-0812">Transmembrane</keyword>
<feature type="transmembrane region" description="Helical" evidence="2">
    <location>
        <begin position="442"/>
        <end position="463"/>
    </location>
</feature>
<dbReference type="CDD" id="cd06174">
    <property type="entry name" value="MFS"/>
    <property type="match status" value="1"/>
</dbReference>
<comment type="caution">
    <text evidence="3">The sequence shown here is derived from an EMBL/GenBank/DDBJ whole genome shotgun (WGS) entry which is preliminary data.</text>
</comment>
<dbReference type="Pfam" id="PF01564">
    <property type="entry name" value="Spermine_synth"/>
    <property type="match status" value="1"/>
</dbReference>